<dbReference type="EMBL" id="CATQJL010000001">
    <property type="protein sequence ID" value="CAJ0588584.1"/>
    <property type="molecule type" value="Genomic_DNA"/>
</dbReference>
<keyword evidence="2" id="KW-1185">Reference proteome</keyword>
<name>A0AA36DL69_CYLNA</name>
<protein>
    <submittedName>
        <fullName evidence="1">Uncharacterized protein</fullName>
    </submittedName>
</protein>
<organism evidence="1 2">
    <name type="scientific">Cylicocyclus nassatus</name>
    <name type="common">Nematode worm</name>
    <dbReference type="NCBI Taxonomy" id="53992"/>
    <lineage>
        <taxon>Eukaryota</taxon>
        <taxon>Metazoa</taxon>
        <taxon>Ecdysozoa</taxon>
        <taxon>Nematoda</taxon>
        <taxon>Chromadorea</taxon>
        <taxon>Rhabditida</taxon>
        <taxon>Rhabditina</taxon>
        <taxon>Rhabditomorpha</taxon>
        <taxon>Strongyloidea</taxon>
        <taxon>Strongylidae</taxon>
        <taxon>Cylicocyclus</taxon>
    </lineage>
</organism>
<accession>A0AA36DL69</accession>
<evidence type="ECO:0000313" key="1">
    <source>
        <dbReference type="EMBL" id="CAJ0588584.1"/>
    </source>
</evidence>
<dbReference type="Proteomes" id="UP001176961">
    <property type="component" value="Unassembled WGS sequence"/>
</dbReference>
<sequence length="74" mass="8666">MVSSRTVKELGVFTGLIVAAHYAYWKIQMNPSLVAPEQRSELFYIRWLKDKYPSLRKYGVQDYKPEEPSVAKEK</sequence>
<gene>
    <name evidence="1" type="ORF">CYNAS_LOCUS567</name>
</gene>
<reference evidence="1" key="1">
    <citation type="submission" date="2023-07" db="EMBL/GenBank/DDBJ databases">
        <authorList>
            <consortium name="CYATHOMIX"/>
        </authorList>
    </citation>
    <scope>NUCLEOTIDE SEQUENCE</scope>
    <source>
        <strain evidence="1">N/A</strain>
    </source>
</reference>
<dbReference type="AlphaFoldDB" id="A0AA36DL69"/>
<proteinExistence type="predicted"/>
<comment type="caution">
    <text evidence="1">The sequence shown here is derived from an EMBL/GenBank/DDBJ whole genome shotgun (WGS) entry which is preliminary data.</text>
</comment>
<evidence type="ECO:0000313" key="2">
    <source>
        <dbReference type="Proteomes" id="UP001176961"/>
    </source>
</evidence>